<dbReference type="AlphaFoldDB" id="V2YMZ2"/>
<dbReference type="KEGG" id="mrr:Moror_8881"/>
<sequence length="434" mass="48924">MSYLNSKDEVIGYRPPDSLDPTKPPWTFGQVCHRWRALALSRSSLWSHISVIFPDSERTDPSSTTAMLNRLMWQVQRSRTQNLTVSLRSDTQPVLINDNHPLLVAICSHSARWESLRVYFAPSPLEGLRALSSLIRGNIPNLRNLLLEMGTCSLSGGTVIDGFEFSPSLCELTLVSLTTRITEAIKLPWTQITRYTGFSPGHLIERSSESSNFRFLAEMSDVQALFLQHHGFAENIASVSPLHLSSLHTLSIFPTNKSYLPTLSTLLSHLTCNTIRDFRICPHSEIVPSLKRFLARSASTIQAFSLDAGKLDPVEVVNLLECTPNICSLKVQGATLELFLALAETDTRSDQLKLVPHLRDISIHYPIAMESHGSESFFNMVDSRIRFGHLEVVRLNTKITLRRITRERLEVLGNEGRIEVHFFDGLWFFLDPCP</sequence>
<accession>V2YMZ2</accession>
<dbReference type="HOGENOM" id="CLU_046158_0_0_1"/>
<reference evidence="1 2" key="1">
    <citation type="journal article" date="2014" name="BMC Genomics">
        <title>Genome and secretome analysis of the hemibiotrophic fungal pathogen, Moniliophthora roreri, which causes frosty pod rot disease of cacao: mechanisms of the biotrophic and necrotrophic phases.</title>
        <authorList>
            <person name="Meinhardt L.W."/>
            <person name="Costa G.G.L."/>
            <person name="Thomazella D.P.T."/>
            <person name="Teixeira P.J.P.L."/>
            <person name="Carazzolle M.F."/>
            <person name="Schuster S.C."/>
            <person name="Carlson J.E."/>
            <person name="Guiltinan M.J."/>
            <person name="Mieczkowski P."/>
            <person name="Farmer A."/>
            <person name="Ramaraj T."/>
            <person name="Crozier J."/>
            <person name="Davis R.E."/>
            <person name="Shao J."/>
            <person name="Melnick R.L."/>
            <person name="Pereira G.A.G."/>
            <person name="Bailey B.A."/>
        </authorList>
    </citation>
    <scope>NUCLEOTIDE SEQUENCE [LARGE SCALE GENOMIC DNA]</scope>
    <source>
        <strain evidence="1 2">MCA 2997</strain>
    </source>
</reference>
<name>V2YMZ2_MONRO</name>
<comment type="caution">
    <text evidence="1">The sequence shown here is derived from an EMBL/GenBank/DDBJ whole genome shotgun (WGS) entry which is preliminary data.</text>
</comment>
<dbReference type="EMBL" id="AWSO01000227">
    <property type="protein sequence ID" value="ESK93069.1"/>
    <property type="molecule type" value="Genomic_DNA"/>
</dbReference>
<evidence type="ECO:0008006" key="3">
    <source>
        <dbReference type="Google" id="ProtNLM"/>
    </source>
</evidence>
<dbReference type="Proteomes" id="UP000017559">
    <property type="component" value="Unassembled WGS sequence"/>
</dbReference>
<dbReference type="OrthoDB" id="3365698at2759"/>
<evidence type="ECO:0000313" key="1">
    <source>
        <dbReference type="EMBL" id="ESK93069.1"/>
    </source>
</evidence>
<gene>
    <name evidence="1" type="ORF">Moror_8881</name>
</gene>
<organism evidence="1 2">
    <name type="scientific">Moniliophthora roreri (strain MCA 2997)</name>
    <name type="common">Cocoa frosty pod rot fungus</name>
    <name type="synonym">Crinipellis roreri</name>
    <dbReference type="NCBI Taxonomy" id="1381753"/>
    <lineage>
        <taxon>Eukaryota</taxon>
        <taxon>Fungi</taxon>
        <taxon>Dikarya</taxon>
        <taxon>Basidiomycota</taxon>
        <taxon>Agaricomycotina</taxon>
        <taxon>Agaricomycetes</taxon>
        <taxon>Agaricomycetidae</taxon>
        <taxon>Agaricales</taxon>
        <taxon>Marasmiineae</taxon>
        <taxon>Marasmiaceae</taxon>
        <taxon>Moniliophthora</taxon>
    </lineage>
</organism>
<protein>
    <recommendedName>
        <fullName evidence="3">F-box domain-containing protein</fullName>
    </recommendedName>
</protein>
<proteinExistence type="predicted"/>
<evidence type="ECO:0000313" key="2">
    <source>
        <dbReference type="Proteomes" id="UP000017559"/>
    </source>
</evidence>
<keyword evidence="2" id="KW-1185">Reference proteome</keyword>